<gene>
    <name evidence="2" type="ORF">TPAR_06806</name>
</gene>
<dbReference type="SUPFAM" id="SSF56112">
    <property type="entry name" value="Protein kinase-like (PK-like)"/>
    <property type="match status" value="1"/>
</dbReference>
<dbReference type="OrthoDB" id="5412996at2759"/>
<dbReference type="Gene3D" id="3.90.1200.10">
    <property type="match status" value="1"/>
</dbReference>
<dbReference type="PANTHER" id="PTHR21310:SF37">
    <property type="entry name" value="AMINOGLYCOSIDE PHOSPHOTRANSFERASE DOMAIN-CONTAINING PROTEIN"/>
    <property type="match status" value="1"/>
</dbReference>
<dbReference type="PANTHER" id="PTHR21310">
    <property type="entry name" value="AMINOGLYCOSIDE PHOSPHOTRANSFERASE-RELATED-RELATED"/>
    <property type="match status" value="1"/>
</dbReference>
<dbReference type="Gene3D" id="3.30.200.20">
    <property type="entry name" value="Phosphorylase Kinase, domain 1"/>
    <property type="match status" value="1"/>
</dbReference>
<feature type="domain" description="Aminoglycoside phosphotransferase" evidence="1">
    <location>
        <begin position="84"/>
        <end position="371"/>
    </location>
</feature>
<dbReference type="Proteomes" id="UP000237481">
    <property type="component" value="Unassembled WGS sequence"/>
</dbReference>
<name>A0A2S4KS22_9HYPO</name>
<accession>A0A2S4KS22</accession>
<dbReference type="InterPro" id="IPR002575">
    <property type="entry name" value="Aminoglycoside_PTrfase"/>
</dbReference>
<dbReference type="EMBL" id="PKSG01000762">
    <property type="protein sequence ID" value="POR32977.1"/>
    <property type="molecule type" value="Genomic_DNA"/>
</dbReference>
<sequence length="474" mass="54510">MTDSGSFVKVPTIAPLVSMQKLSSLETCFDEIEETNGDDECRAWLDRVFDSKVELATFVASRRAGGRATECVSFLKGSFNFAFRFRFSDGGPDAIIRFPKPGHTATTLRDEKVTNEVQIMEYLSQNTSIPIPRVHSWGLTAESPQQFGPFIIMDYVDGTLLSTILKQPTKEEMDLNPDIDNAVLDKIYHQIADYILQLSQLTFTHIGAISRDRDSNTWSVTRRPLTYNMNELATVAGYPDDQFPTSTFNRASDYLRSVANEHLTHLWTQRNLADDPEIAQARFIARHRLAQLIPKYCIDNTGPFIPFCDDLRPSNILVHPETLQITAVLDFEFTNAMPAQFTYDPPWWLLLSGPEVWVDRGAIEEFRARYEPRMEQFLRALEQVENVSAFRRKQPTWPRLSTRMRDSWRSGRFWFDYAARKSFDLDAIYWAALHDGSTGVELLDEQVRAEIEPFTQTKMEQLKAYKEECTARFS</sequence>
<keyword evidence="3" id="KW-1185">Reference proteome</keyword>
<evidence type="ECO:0000259" key="1">
    <source>
        <dbReference type="Pfam" id="PF01636"/>
    </source>
</evidence>
<comment type="caution">
    <text evidence="2">The sequence shown here is derived from an EMBL/GenBank/DDBJ whole genome shotgun (WGS) entry which is preliminary data.</text>
</comment>
<dbReference type="InterPro" id="IPR011009">
    <property type="entry name" value="Kinase-like_dom_sf"/>
</dbReference>
<proteinExistence type="predicted"/>
<reference evidence="2 3" key="1">
    <citation type="submission" date="2018-01" db="EMBL/GenBank/DDBJ databases">
        <title>Harnessing the power of phylogenomics to disentangle the directionality and signatures of interkingdom host jumping in the parasitic fungal genus Tolypocladium.</title>
        <authorList>
            <person name="Quandt C.A."/>
            <person name="Patterson W."/>
            <person name="Spatafora J.W."/>
        </authorList>
    </citation>
    <scope>NUCLEOTIDE SEQUENCE [LARGE SCALE GENOMIC DNA]</scope>
    <source>
        <strain evidence="2 3">NRBC 100945</strain>
    </source>
</reference>
<evidence type="ECO:0000313" key="3">
    <source>
        <dbReference type="Proteomes" id="UP000237481"/>
    </source>
</evidence>
<protein>
    <recommendedName>
        <fullName evidence="1">Aminoglycoside phosphotransferase domain-containing protein</fullName>
    </recommendedName>
</protein>
<organism evidence="2 3">
    <name type="scientific">Tolypocladium paradoxum</name>
    <dbReference type="NCBI Taxonomy" id="94208"/>
    <lineage>
        <taxon>Eukaryota</taxon>
        <taxon>Fungi</taxon>
        <taxon>Dikarya</taxon>
        <taxon>Ascomycota</taxon>
        <taxon>Pezizomycotina</taxon>
        <taxon>Sordariomycetes</taxon>
        <taxon>Hypocreomycetidae</taxon>
        <taxon>Hypocreales</taxon>
        <taxon>Ophiocordycipitaceae</taxon>
        <taxon>Tolypocladium</taxon>
    </lineage>
</organism>
<evidence type="ECO:0000313" key="2">
    <source>
        <dbReference type="EMBL" id="POR32977.1"/>
    </source>
</evidence>
<dbReference type="InterPro" id="IPR051678">
    <property type="entry name" value="AGP_Transferase"/>
</dbReference>
<dbReference type="Pfam" id="PF01636">
    <property type="entry name" value="APH"/>
    <property type="match status" value="1"/>
</dbReference>
<dbReference type="AlphaFoldDB" id="A0A2S4KS22"/>